<evidence type="ECO:0000313" key="4">
    <source>
        <dbReference type="EMBL" id="KAK4114863.1"/>
    </source>
</evidence>
<feature type="region of interest" description="Disordered" evidence="2">
    <location>
        <begin position="126"/>
        <end position="150"/>
    </location>
</feature>
<dbReference type="InterPro" id="IPR002563">
    <property type="entry name" value="Flavin_Rdtase-like_dom"/>
</dbReference>
<keyword evidence="1" id="KW-0560">Oxidoreductase</keyword>
<feature type="domain" description="Flavin reductase like" evidence="3">
    <location>
        <begin position="112"/>
        <end position="303"/>
    </location>
</feature>
<feature type="region of interest" description="Disordered" evidence="2">
    <location>
        <begin position="1"/>
        <end position="36"/>
    </location>
</feature>
<evidence type="ECO:0000259" key="3">
    <source>
        <dbReference type="SMART" id="SM00903"/>
    </source>
</evidence>
<organism evidence="4 5">
    <name type="scientific">Canariomyces notabilis</name>
    <dbReference type="NCBI Taxonomy" id="2074819"/>
    <lineage>
        <taxon>Eukaryota</taxon>
        <taxon>Fungi</taxon>
        <taxon>Dikarya</taxon>
        <taxon>Ascomycota</taxon>
        <taxon>Pezizomycotina</taxon>
        <taxon>Sordariomycetes</taxon>
        <taxon>Sordariomycetidae</taxon>
        <taxon>Sordariales</taxon>
        <taxon>Chaetomiaceae</taxon>
        <taxon>Canariomyces</taxon>
    </lineage>
</organism>
<dbReference type="PANTHER" id="PTHR30466">
    <property type="entry name" value="FLAVIN REDUCTASE"/>
    <property type="match status" value="1"/>
</dbReference>
<name>A0AAN6YVB4_9PEZI</name>
<dbReference type="RefSeq" id="XP_064672433.1">
    <property type="nucleotide sequence ID" value="XM_064810053.1"/>
</dbReference>
<protein>
    <recommendedName>
        <fullName evidence="3">Flavin reductase like domain-containing protein</fullName>
    </recommendedName>
</protein>
<accession>A0AAN6YVB4</accession>
<keyword evidence="5" id="KW-1185">Reference proteome</keyword>
<dbReference type="GO" id="GO:0010181">
    <property type="term" value="F:FMN binding"/>
    <property type="evidence" value="ECO:0007669"/>
    <property type="project" value="InterPro"/>
</dbReference>
<sequence>MSSRRNLVRLAAESASAHPSRIFRRSHGSRPGRAAMRPQIRAVAKPCSASRAIDTSLAHPFRPFHSTSLCSQNPRRTSQPFHLTSPHAPRVHPHSSAVESATPLPEQFRSLMRLVSHSVVVCTSTLPAGGESGNSSSSKTTATRRPTPRAMTMSSFTSLSLLPTPVVSFNIATPSRTYDAVAASRRFNVHLLADDVSGAAIADWLARGNASGRDVFDKLAAECGCGVDMGETGDGKEPPVLKGDGVLYVLRCKLLDQPASGLVRVRDHVIVLGEVMEILEGRGAAEEKEERFGLLYADRMYRQLGNCIITGEG</sequence>
<dbReference type="InterPro" id="IPR050268">
    <property type="entry name" value="NADH-dep_flavin_reductase"/>
</dbReference>
<reference evidence="4" key="2">
    <citation type="submission" date="2023-05" db="EMBL/GenBank/DDBJ databases">
        <authorList>
            <consortium name="Lawrence Berkeley National Laboratory"/>
            <person name="Steindorff A."/>
            <person name="Hensen N."/>
            <person name="Bonometti L."/>
            <person name="Westerberg I."/>
            <person name="Brannstrom I.O."/>
            <person name="Guillou S."/>
            <person name="Cros-Aarteil S."/>
            <person name="Calhoun S."/>
            <person name="Haridas S."/>
            <person name="Kuo A."/>
            <person name="Mondo S."/>
            <person name="Pangilinan J."/>
            <person name="Riley R."/>
            <person name="Labutti K."/>
            <person name="Andreopoulos B."/>
            <person name="Lipzen A."/>
            <person name="Chen C."/>
            <person name="Yanf M."/>
            <person name="Daum C."/>
            <person name="Ng V."/>
            <person name="Clum A."/>
            <person name="Ohm R."/>
            <person name="Martin F."/>
            <person name="Silar P."/>
            <person name="Natvig D."/>
            <person name="Lalanne C."/>
            <person name="Gautier V."/>
            <person name="Ament-Velasquez S.L."/>
            <person name="Kruys A."/>
            <person name="Hutchinson M.I."/>
            <person name="Powell A.J."/>
            <person name="Barry K."/>
            <person name="Miller A.N."/>
            <person name="Grigoriev I.V."/>
            <person name="Debuchy R."/>
            <person name="Gladieux P."/>
            <person name="Thoren M.H."/>
            <person name="Johannesson H."/>
        </authorList>
    </citation>
    <scope>NUCLEOTIDE SEQUENCE</scope>
    <source>
        <strain evidence="4">CBS 508.74</strain>
    </source>
</reference>
<dbReference type="Gene3D" id="2.30.110.10">
    <property type="entry name" value="Electron Transport, Fmn-binding Protein, Chain A"/>
    <property type="match status" value="1"/>
</dbReference>
<gene>
    <name evidence="4" type="ORF">N656DRAFT_552882</name>
</gene>
<feature type="compositionally biased region" description="Polar residues" evidence="2">
    <location>
        <begin position="68"/>
        <end position="82"/>
    </location>
</feature>
<evidence type="ECO:0000256" key="2">
    <source>
        <dbReference type="SAM" id="MobiDB-lite"/>
    </source>
</evidence>
<dbReference type="GO" id="GO:0042602">
    <property type="term" value="F:riboflavin reductase (NADPH) activity"/>
    <property type="evidence" value="ECO:0007669"/>
    <property type="project" value="TreeGrafter"/>
</dbReference>
<dbReference type="Proteomes" id="UP001302812">
    <property type="component" value="Unassembled WGS sequence"/>
</dbReference>
<dbReference type="SMART" id="SM00903">
    <property type="entry name" value="Flavin_Reduct"/>
    <property type="match status" value="1"/>
</dbReference>
<proteinExistence type="predicted"/>
<reference evidence="4" key="1">
    <citation type="journal article" date="2023" name="Mol. Phylogenet. Evol.">
        <title>Genome-scale phylogeny and comparative genomics of the fungal order Sordariales.</title>
        <authorList>
            <person name="Hensen N."/>
            <person name="Bonometti L."/>
            <person name="Westerberg I."/>
            <person name="Brannstrom I.O."/>
            <person name="Guillou S."/>
            <person name="Cros-Aarteil S."/>
            <person name="Calhoun S."/>
            <person name="Haridas S."/>
            <person name="Kuo A."/>
            <person name="Mondo S."/>
            <person name="Pangilinan J."/>
            <person name="Riley R."/>
            <person name="LaButti K."/>
            <person name="Andreopoulos B."/>
            <person name="Lipzen A."/>
            <person name="Chen C."/>
            <person name="Yan M."/>
            <person name="Daum C."/>
            <person name="Ng V."/>
            <person name="Clum A."/>
            <person name="Steindorff A."/>
            <person name="Ohm R.A."/>
            <person name="Martin F."/>
            <person name="Silar P."/>
            <person name="Natvig D.O."/>
            <person name="Lalanne C."/>
            <person name="Gautier V."/>
            <person name="Ament-Velasquez S.L."/>
            <person name="Kruys A."/>
            <person name="Hutchinson M.I."/>
            <person name="Powell A.J."/>
            <person name="Barry K."/>
            <person name="Miller A.N."/>
            <person name="Grigoriev I.V."/>
            <person name="Debuchy R."/>
            <person name="Gladieux P."/>
            <person name="Hiltunen Thoren M."/>
            <person name="Johannesson H."/>
        </authorList>
    </citation>
    <scope>NUCLEOTIDE SEQUENCE</scope>
    <source>
        <strain evidence="4">CBS 508.74</strain>
    </source>
</reference>
<dbReference type="SUPFAM" id="SSF50475">
    <property type="entry name" value="FMN-binding split barrel"/>
    <property type="match status" value="1"/>
</dbReference>
<feature type="compositionally biased region" description="Basic residues" evidence="2">
    <location>
        <begin position="21"/>
        <end position="30"/>
    </location>
</feature>
<feature type="region of interest" description="Disordered" evidence="2">
    <location>
        <begin position="68"/>
        <end position="101"/>
    </location>
</feature>
<evidence type="ECO:0000313" key="5">
    <source>
        <dbReference type="Proteomes" id="UP001302812"/>
    </source>
</evidence>
<feature type="compositionally biased region" description="Low complexity" evidence="2">
    <location>
        <begin position="135"/>
        <end position="150"/>
    </location>
</feature>
<dbReference type="AlphaFoldDB" id="A0AAN6YVB4"/>
<dbReference type="GeneID" id="89934177"/>
<dbReference type="PANTHER" id="PTHR30466:SF1">
    <property type="entry name" value="FMN REDUCTASE (NADH) RUTF"/>
    <property type="match status" value="1"/>
</dbReference>
<dbReference type="InterPro" id="IPR012349">
    <property type="entry name" value="Split_barrel_FMN-bd"/>
</dbReference>
<evidence type="ECO:0000256" key="1">
    <source>
        <dbReference type="ARBA" id="ARBA00023002"/>
    </source>
</evidence>
<comment type="caution">
    <text evidence="4">The sequence shown here is derived from an EMBL/GenBank/DDBJ whole genome shotgun (WGS) entry which is preliminary data.</text>
</comment>
<dbReference type="Pfam" id="PF01613">
    <property type="entry name" value="Flavin_Reduct"/>
    <property type="match status" value="1"/>
</dbReference>
<dbReference type="EMBL" id="MU853336">
    <property type="protein sequence ID" value="KAK4114863.1"/>
    <property type="molecule type" value="Genomic_DNA"/>
</dbReference>